<name>A0A4R5TXM1_9MICC</name>
<dbReference type="AlphaFoldDB" id="A0A4R5TXM1"/>
<keyword evidence="3" id="KW-0966">Cell projection</keyword>
<protein>
    <submittedName>
        <fullName evidence="3">Flagellar biosynthesis protein FlgA</fullName>
    </submittedName>
</protein>
<dbReference type="SMART" id="SM00858">
    <property type="entry name" value="SAF"/>
    <property type="match status" value="1"/>
</dbReference>
<dbReference type="OrthoDB" id="3266392at2"/>
<dbReference type="InterPro" id="IPR031571">
    <property type="entry name" value="RcpC_dom"/>
</dbReference>
<proteinExistence type="predicted"/>
<keyword evidence="3" id="KW-0282">Flagellum</keyword>
<sequence length="210" mass="20722">MRRALLRHRRLLAAVLLCAAAGTCVEAFLPRGEPGAPVLAAASDLAAGTVLAAADVETLTLPSAAVPPGAQAHLKGLLGQRLAAPLRRGDVVTDTRLVGPGLLTGTAPGTVAVPLRPADPSTVRLVAAGQRVDVVVSTGNGYETAAASDVIARNLAVLWTSPPGEDSSSAWSASPAEAGLVVVAASAGDAAALAGSSTAGQVHLVLTAGR</sequence>
<feature type="chain" id="PRO_5020412648" evidence="1">
    <location>
        <begin position="28"/>
        <end position="210"/>
    </location>
</feature>
<dbReference type="InterPro" id="IPR013974">
    <property type="entry name" value="SAF"/>
</dbReference>
<dbReference type="Proteomes" id="UP000295411">
    <property type="component" value="Unassembled WGS sequence"/>
</dbReference>
<evidence type="ECO:0000256" key="1">
    <source>
        <dbReference type="SAM" id="SignalP"/>
    </source>
</evidence>
<evidence type="ECO:0000313" key="4">
    <source>
        <dbReference type="Proteomes" id="UP000295411"/>
    </source>
</evidence>
<comment type="caution">
    <text evidence="3">The sequence shown here is derived from an EMBL/GenBank/DDBJ whole genome shotgun (WGS) entry which is preliminary data.</text>
</comment>
<dbReference type="CDD" id="cd11614">
    <property type="entry name" value="SAF_CpaB_FlgA_like"/>
    <property type="match status" value="1"/>
</dbReference>
<reference evidence="3 4" key="1">
    <citation type="submission" date="2019-03" db="EMBL/GenBank/DDBJ databases">
        <title>Arthrobacter sp. nov., an bacterium isolated from biocrust in Mu Us Desert.</title>
        <authorList>
            <person name="Lixiong L."/>
        </authorList>
    </citation>
    <scope>NUCLEOTIDE SEQUENCE [LARGE SCALE GENOMIC DNA]</scope>
    <source>
        <strain evidence="3 4">SLN-3</strain>
    </source>
</reference>
<keyword evidence="1" id="KW-0732">Signal</keyword>
<feature type="domain" description="SAF" evidence="2">
    <location>
        <begin position="36"/>
        <end position="98"/>
    </location>
</feature>
<dbReference type="Pfam" id="PF08666">
    <property type="entry name" value="SAF"/>
    <property type="match status" value="1"/>
</dbReference>
<keyword evidence="4" id="KW-1185">Reference proteome</keyword>
<dbReference type="Pfam" id="PF16976">
    <property type="entry name" value="RcpC"/>
    <property type="match status" value="1"/>
</dbReference>
<dbReference type="EMBL" id="SMTK01000003">
    <property type="protein sequence ID" value="TDK25935.1"/>
    <property type="molecule type" value="Genomic_DNA"/>
</dbReference>
<evidence type="ECO:0000259" key="2">
    <source>
        <dbReference type="SMART" id="SM00858"/>
    </source>
</evidence>
<feature type="signal peptide" evidence="1">
    <location>
        <begin position="1"/>
        <end position="27"/>
    </location>
</feature>
<organism evidence="3 4">
    <name type="scientific">Arthrobacter crusticola</name>
    <dbReference type="NCBI Taxonomy" id="2547960"/>
    <lineage>
        <taxon>Bacteria</taxon>
        <taxon>Bacillati</taxon>
        <taxon>Actinomycetota</taxon>
        <taxon>Actinomycetes</taxon>
        <taxon>Micrococcales</taxon>
        <taxon>Micrococcaceae</taxon>
        <taxon>Arthrobacter</taxon>
    </lineage>
</organism>
<accession>A0A4R5TXM1</accession>
<evidence type="ECO:0000313" key="3">
    <source>
        <dbReference type="EMBL" id="TDK25935.1"/>
    </source>
</evidence>
<keyword evidence="3" id="KW-0969">Cilium</keyword>
<gene>
    <name evidence="3" type="ORF">E2F48_11300</name>
</gene>